<protein>
    <submittedName>
        <fullName evidence="1">Uncharacterized protein</fullName>
    </submittedName>
</protein>
<accession>A0A391PA54</accession>
<comment type="caution">
    <text evidence="1">The sequence shown here is derived from an EMBL/GenBank/DDBJ whole genome shotgun (WGS) entry which is preliminary data.</text>
</comment>
<evidence type="ECO:0000313" key="1">
    <source>
        <dbReference type="EMBL" id="GCA64462.1"/>
    </source>
</evidence>
<evidence type="ECO:0000313" key="2">
    <source>
        <dbReference type="Proteomes" id="UP000265618"/>
    </source>
</evidence>
<dbReference type="AlphaFoldDB" id="A0A391PA54"/>
<reference evidence="1 2" key="1">
    <citation type="journal article" date="2018" name="PLoS ONE">
        <title>The draft genome of Kipferlia bialata reveals reductive genome evolution in fornicate parasites.</title>
        <authorList>
            <person name="Tanifuji G."/>
            <person name="Takabayashi S."/>
            <person name="Kume K."/>
            <person name="Takagi M."/>
            <person name="Nakayama T."/>
            <person name="Kamikawa R."/>
            <person name="Inagaki Y."/>
            <person name="Hashimoto T."/>
        </authorList>
    </citation>
    <scope>NUCLEOTIDE SEQUENCE [LARGE SCALE GENOMIC DNA]</scope>
    <source>
        <strain evidence="1">NY0173</strain>
    </source>
</reference>
<organism evidence="1 2">
    <name type="scientific">Kipferlia bialata</name>
    <dbReference type="NCBI Taxonomy" id="797122"/>
    <lineage>
        <taxon>Eukaryota</taxon>
        <taxon>Metamonada</taxon>
        <taxon>Carpediemonas-like organisms</taxon>
        <taxon>Kipferlia</taxon>
    </lineage>
</organism>
<dbReference type="Proteomes" id="UP000265618">
    <property type="component" value="Unassembled WGS sequence"/>
</dbReference>
<gene>
    <name evidence="1" type="ORF">KIPB_014340</name>
</gene>
<sequence length="24" mass="2855">MHIDTMDIHFIHGCRDLFTLSVPR</sequence>
<keyword evidence="2" id="KW-1185">Reference proteome</keyword>
<feature type="non-terminal residue" evidence="1">
    <location>
        <position position="24"/>
    </location>
</feature>
<proteinExistence type="predicted"/>
<dbReference type="EMBL" id="BDIP01007305">
    <property type="protein sequence ID" value="GCA64462.1"/>
    <property type="molecule type" value="Genomic_DNA"/>
</dbReference>
<name>A0A391PA54_9EUKA</name>